<comment type="caution">
    <text evidence="5">The sequence shown here is derived from an EMBL/GenBank/DDBJ whole genome shotgun (WGS) entry which is preliminary data.</text>
</comment>
<feature type="domain" description="OmpR/PhoB-type" evidence="4">
    <location>
        <begin position="3"/>
        <end position="102"/>
    </location>
</feature>
<evidence type="ECO:0000313" key="6">
    <source>
        <dbReference type="Proteomes" id="UP001597461"/>
    </source>
</evidence>
<dbReference type="RefSeq" id="WP_379078935.1">
    <property type="nucleotide sequence ID" value="NZ_JBHULL010000009.1"/>
</dbReference>
<dbReference type="CDD" id="cd00383">
    <property type="entry name" value="trans_reg_C"/>
    <property type="match status" value="1"/>
</dbReference>
<accession>A0ABW5MLN9</accession>
<feature type="DNA-binding region" description="OmpR/PhoB-type" evidence="2">
    <location>
        <begin position="3"/>
        <end position="102"/>
    </location>
</feature>
<dbReference type="Proteomes" id="UP001597461">
    <property type="component" value="Unassembled WGS sequence"/>
</dbReference>
<dbReference type="PROSITE" id="PS51755">
    <property type="entry name" value="OMPR_PHOB"/>
    <property type="match status" value="1"/>
</dbReference>
<dbReference type="Gene3D" id="1.10.10.10">
    <property type="entry name" value="Winged helix-like DNA-binding domain superfamily/Winged helix DNA-binding domain"/>
    <property type="match status" value="1"/>
</dbReference>
<dbReference type="InterPro" id="IPR036388">
    <property type="entry name" value="WH-like_DNA-bd_sf"/>
</dbReference>
<evidence type="ECO:0000259" key="4">
    <source>
        <dbReference type="PROSITE" id="PS51755"/>
    </source>
</evidence>
<gene>
    <name evidence="5" type="ORF">ACFSR6_11675</name>
</gene>
<proteinExistence type="predicted"/>
<dbReference type="EMBL" id="JBHULL010000009">
    <property type="protein sequence ID" value="MFD2583148.1"/>
    <property type="molecule type" value="Genomic_DNA"/>
</dbReference>
<keyword evidence="3" id="KW-0812">Transmembrane</keyword>
<evidence type="ECO:0000256" key="2">
    <source>
        <dbReference type="PROSITE-ProRule" id="PRU01091"/>
    </source>
</evidence>
<dbReference type="Pfam" id="PF00486">
    <property type="entry name" value="Trans_reg_C"/>
    <property type="match status" value="1"/>
</dbReference>
<dbReference type="InterPro" id="IPR016032">
    <property type="entry name" value="Sig_transdc_resp-reg_C-effctor"/>
</dbReference>
<organism evidence="5 6">
    <name type="scientific">Pedobacter vanadiisoli</name>
    <dbReference type="NCBI Taxonomy" id="1761975"/>
    <lineage>
        <taxon>Bacteria</taxon>
        <taxon>Pseudomonadati</taxon>
        <taxon>Bacteroidota</taxon>
        <taxon>Sphingobacteriia</taxon>
        <taxon>Sphingobacteriales</taxon>
        <taxon>Sphingobacteriaceae</taxon>
        <taxon>Pedobacter</taxon>
    </lineage>
</organism>
<reference evidence="6" key="1">
    <citation type="journal article" date="2019" name="Int. J. Syst. Evol. Microbiol.">
        <title>The Global Catalogue of Microorganisms (GCM) 10K type strain sequencing project: providing services to taxonomists for standard genome sequencing and annotation.</title>
        <authorList>
            <consortium name="The Broad Institute Genomics Platform"/>
            <consortium name="The Broad Institute Genome Sequencing Center for Infectious Disease"/>
            <person name="Wu L."/>
            <person name="Ma J."/>
        </authorList>
    </citation>
    <scope>NUCLEOTIDE SEQUENCE [LARGE SCALE GENOMIC DNA]</scope>
    <source>
        <strain evidence="6">KCTC 42866</strain>
    </source>
</reference>
<keyword evidence="3" id="KW-0472">Membrane</keyword>
<keyword evidence="1 2" id="KW-0238">DNA-binding</keyword>
<keyword evidence="6" id="KW-1185">Reference proteome</keyword>
<sequence length="219" mass="24525">MDSPAYIIRNRFQIYPELHLIRDNFSGVDTKLEPRLMQVLELLLKDAGNLVSRELLIREVWDNYGGAGEALNHAIALLRKTLQDTEKDLIRTVPKKGYTIGTGISYPASASPKRSKILFAAGMAVVLGMLAGFWWYARPASEKGVLYEKVSAAPEETAENTIETSAPDGTQYKLVSIGDGPPSFYINGRLQVPDSMEKHRVLIHQLKQELSVRRKSKRN</sequence>
<evidence type="ECO:0000313" key="5">
    <source>
        <dbReference type="EMBL" id="MFD2583148.1"/>
    </source>
</evidence>
<dbReference type="SUPFAM" id="SSF46894">
    <property type="entry name" value="C-terminal effector domain of the bipartite response regulators"/>
    <property type="match status" value="1"/>
</dbReference>
<protein>
    <submittedName>
        <fullName evidence="5">Transcriptional regulator</fullName>
    </submittedName>
</protein>
<keyword evidence="3" id="KW-1133">Transmembrane helix</keyword>
<name>A0ABW5MLN9_9SPHI</name>
<dbReference type="SMART" id="SM00862">
    <property type="entry name" value="Trans_reg_C"/>
    <property type="match status" value="1"/>
</dbReference>
<feature type="transmembrane region" description="Helical" evidence="3">
    <location>
        <begin position="117"/>
        <end position="137"/>
    </location>
</feature>
<evidence type="ECO:0000256" key="1">
    <source>
        <dbReference type="ARBA" id="ARBA00023125"/>
    </source>
</evidence>
<dbReference type="InterPro" id="IPR001867">
    <property type="entry name" value="OmpR/PhoB-type_DNA-bd"/>
</dbReference>
<evidence type="ECO:0000256" key="3">
    <source>
        <dbReference type="SAM" id="Phobius"/>
    </source>
</evidence>